<dbReference type="SMART" id="SM01163">
    <property type="entry name" value="DUF1785"/>
    <property type="match status" value="1"/>
</dbReference>
<dbReference type="GO" id="GO:1990904">
    <property type="term" value="C:ribonucleoprotein complex"/>
    <property type="evidence" value="ECO:0007669"/>
    <property type="project" value="UniProtKB-KW"/>
</dbReference>
<dbReference type="InterPro" id="IPR012337">
    <property type="entry name" value="RNaseH-like_sf"/>
</dbReference>
<keyword evidence="1" id="KW-0687">Ribonucleoprotein</keyword>
<proteinExistence type="predicted"/>
<dbReference type="AlphaFoldDB" id="A0AAP0N6X9"/>
<dbReference type="InterPro" id="IPR014811">
    <property type="entry name" value="ArgoL1"/>
</dbReference>
<evidence type="ECO:0000259" key="3">
    <source>
        <dbReference type="PROSITE" id="PS50822"/>
    </source>
</evidence>
<feature type="region of interest" description="Disordered" evidence="2">
    <location>
        <begin position="1"/>
        <end position="145"/>
    </location>
</feature>
<dbReference type="SUPFAM" id="SSF101690">
    <property type="entry name" value="PAZ domain"/>
    <property type="match status" value="1"/>
</dbReference>
<dbReference type="Gene3D" id="3.30.420.10">
    <property type="entry name" value="Ribonuclease H-like superfamily/Ribonuclease H"/>
    <property type="match status" value="1"/>
</dbReference>
<feature type="compositionally biased region" description="Basic and acidic residues" evidence="2">
    <location>
        <begin position="131"/>
        <end position="144"/>
    </location>
</feature>
<comment type="caution">
    <text evidence="4">The sequence shown here is derived from an EMBL/GenBank/DDBJ whole genome shotgun (WGS) entry which is preliminary data.</text>
</comment>
<dbReference type="Pfam" id="PF02171">
    <property type="entry name" value="Piwi"/>
    <property type="match status" value="1"/>
</dbReference>
<reference evidence="4 5" key="1">
    <citation type="journal article" date="2024" name="Plant J.">
        <title>Genome sequences and population genomics reveal climatic adaptation and genomic divergence between two closely related sweetgum species.</title>
        <authorList>
            <person name="Xu W.Q."/>
            <person name="Ren C.Q."/>
            <person name="Zhang X.Y."/>
            <person name="Comes H.P."/>
            <person name="Liu X.H."/>
            <person name="Li Y.G."/>
            <person name="Kettle C.J."/>
            <person name="Jalonen R."/>
            <person name="Gaisberger H."/>
            <person name="Ma Y.Z."/>
            <person name="Qiu Y.X."/>
        </authorList>
    </citation>
    <scope>NUCLEOTIDE SEQUENCE [LARGE SCALE GENOMIC DNA]</scope>
    <source>
        <strain evidence="4">Hangzhou</strain>
    </source>
</reference>
<name>A0AAP0N6X9_LIQFO</name>
<dbReference type="CDD" id="cd02846">
    <property type="entry name" value="PAZ_argonaute_like"/>
    <property type="match status" value="1"/>
</dbReference>
<dbReference type="InterPro" id="IPR003165">
    <property type="entry name" value="Piwi"/>
</dbReference>
<dbReference type="InterPro" id="IPR036397">
    <property type="entry name" value="RNaseH_sf"/>
</dbReference>
<dbReference type="Pfam" id="PF08699">
    <property type="entry name" value="ArgoL1"/>
    <property type="match status" value="1"/>
</dbReference>
<feature type="compositionally biased region" description="Polar residues" evidence="2">
    <location>
        <begin position="116"/>
        <end position="130"/>
    </location>
</feature>
<dbReference type="PANTHER" id="PTHR22891">
    <property type="entry name" value="EUKARYOTIC TRANSLATION INITIATION FACTOR 2C"/>
    <property type="match status" value="1"/>
</dbReference>
<dbReference type="GO" id="GO:0003676">
    <property type="term" value="F:nucleic acid binding"/>
    <property type="evidence" value="ECO:0007669"/>
    <property type="project" value="InterPro"/>
</dbReference>
<gene>
    <name evidence="4" type="ORF">L1049_010041</name>
</gene>
<dbReference type="PROSITE" id="PS50822">
    <property type="entry name" value="PIWI"/>
    <property type="match status" value="1"/>
</dbReference>
<dbReference type="InterPro" id="IPR036085">
    <property type="entry name" value="PAZ_dom_sf"/>
</dbReference>
<evidence type="ECO:0000313" key="5">
    <source>
        <dbReference type="Proteomes" id="UP001415857"/>
    </source>
</evidence>
<feature type="domain" description="Piwi" evidence="3">
    <location>
        <begin position="593"/>
        <end position="809"/>
    </location>
</feature>
<organism evidence="4 5">
    <name type="scientific">Liquidambar formosana</name>
    <name type="common">Formosan gum</name>
    <dbReference type="NCBI Taxonomy" id="63359"/>
    <lineage>
        <taxon>Eukaryota</taxon>
        <taxon>Viridiplantae</taxon>
        <taxon>Streptophyta</taxon>
        <taxon>Embryophyta</taxon>
        <taxon>Tracheophyta</taxon>
        <taxon>Spermatophyta</taxon>
        <taxon>Magnoliopsida</taxon>
        <taxon>eudicotyledons</taxon>
        <taxon>Gunneridae</taxon>
        <taxon>Pentapetalae</taxon>
        <taxon>Saxifragales</taxon>
        <taxon>Altingiaceae</taxon>
        <taxon>Liquidambar</taxon>
    </lineage>
</organism>
<dbReference type="EMBL" id="JBBPBK010000016">
    <property type="protein sequence ID" value="KAK9267610.1"/>
    <property type="molecule type" value="Genomic_DNA"/>
</dbReference>
<feature type="compositionally biased region" description="Gly residues" evidence="2">
    <location>
        <begin position="9"/>
        <end position="22"/>
    </location>
</feature>
<dbReference type="SUPFAM" id="SSF53098">
    <property type="entry name" value="Ribonuclease H-like"/>
    <property type="match status" value="1"/>
</dbReference>
<protein>
    <recommendedName>
        <fullName evidence="3">Piwi domain-containing protein</fullName>
    </recommendedName>
</protein>
<keyword evidence="5" id="KW-1185">Reference proteome</keyword>
<evidence type="ECO:0000313" key="4">
    <source>
        <dbReference type="EMBL" id="KAK9267610.1"/>
    </source>
</evidence>
<dbReference type="InterPro" id="IPR032474">
    <property type="entry name" value="Argonaute_N"/>
</dbReference>
<dbReference type="SMART" id="SM00950">
    <property type="entry name" value="Piwi"/>
    <property type="match status" value="1"/>
</dbReference>
<feature type="compositionally biased region" description="Gly residues" evidence="2">
    <location>
        <begin position="72"/>
        <end position="91"/>
    </location>
</feature>
<dbReference type="Gene3D" id="3.40.50.2300">
    <property type="match status" value="1"/>
</dbReference>
<dbReference type="Pfam" id="PF16486">
    <property type="entry name" value="ArgoN"/>
    <property type="match status" value="1"/>
</dbReference>
<feature type="compositionally biased region" description="Polar residues" evidence="2">
    <location>
        <begin position="92"/>
        <end position="103"/>
    </location>
</feature>
<evidence type="ECO:0000256" key="1">
    <source>
        <dbReference type="ARBA" id="ARBA00023274"/>
    </source>
</evidence>
<sequence length="809" mass="89978">MEGYERGSYRGGRGGGRSGGRGGRGRGRGRGRGGGYQQRQPDQHRSWVEAVSHPSVGPTRIEPGEGSKSSRGGYGRGGGGGGAWRGSGGSGVQPTYVQSQKSPSEPVHDPVIPDMQSLSISEQLPPSSGPESRDRTVPIRRPDKGGTSAIARATVLVNHFPVKFNPESIIGHYVVDIKPEPEVPSQHGRPQKITKATLLMIMNKLSSQYPVKFPMPMIVYDGEKNIFSAVSLPTGKFMVEFSEGEDMKTHSYMITVKLVHDLNLCRLEDYYSGNLLSLPRDVLQAMDLVTKENLARHMISIGGRGFHSAKFYPQDDLGRGIAAYRVFQHSLKPTSQGLALCLDYSVLPFWKQMPVIDFLKEHVRVFDVNNFRSLTEEVENALIGLKVTVTHRVTTQKYTIAGLTDQDTQDLSFIAEDPEGMAPPRKRYPKEHLDQNAARKLKHKSLAPSKSRDGPCGGDVTENFGMEVGTNMTIVECRRLRPPKLKLRDCRGKIIEFTVDKEKCQWNLVRNSLVDGKEIVRWAVIDFSSSERYNKLNPDHFIPKLISRCRTLGIHMEEPLWYESASMDMFSSVSKLREIVETVDESCGGHLQILVCVMARKDAGCKYLKWVTETRIGIITQCCLSNHANEAKNQYLANLALKINAKLGGSNVELIDWLPTCFVVEDDVMFVGADVNHPAPGNTRSPSIAAVVATVNWPAANRYLARIRPQVHRTEKILNFGEMCAELIEVYARLNGGVKPKKIVVFRDGVSEGQFDMVRNEELIDLKRAIQSGNYSPTITLIVAQKQHRTRLFLENDEEGGSIENVPPD</sequence>
<dbReference type="Gene3D" id="2.170.260.10">
    <property type="entry name" value="paz domain"/>
    <property type="match status" value="1"/>
</dbReference>
<evidence type="ECO:0000256" key="2">
    <source>
        <dbReference type="SAM" id="MobiDB-lite"/>
    </source>
</evidence>
<dbReference type="Proteomes" id="UP001415857">
    <property type="component" value="Unassembled WGS sequence"/>
</dbReference>
<accession>A0AAP0N6X9</accession>